<dbReference type="EMBL" id="DNZF01000056">
    <property type="protein sequence ID" value="HBK52833.1"/>
    <property type="molecule type" value="Genomic_DNA"/>
</dbReference>
<keyword evidence="1" id="KW-0812">Transmembrane</keyword>
<name>A0A354YTZ1_9FIRM</name>
<evidence type="ECO:0000313" key="3">
    <source>
        <dbReference type="Proteomes" id="UP000263273"/>
    </source>
</evidence>
<keyword evidence="1" id="KW-0472">Membrane</keyword>
<dbReference type="SUPFAM" id="SSF69572">
    <property type="entry name" value="Activating enzymes of the ubiquitin-like proteins"/>
    <property type="match status" value="1"/>
</dbReference>
<dbReference type="AlphaFoldDB" id="A0A354YTZ1"/>
<keyword evidence="1" id="KW-1133">Transmembrane helix</keyword>
<organism evidence="2 3">
    <name type="scientific">Syntrophomonas wolfei</name>
    <dbReference type="NCBI Taxonomy" id="863"/>
    <lineage>
        <taxon>Bacteria</taxon>
        <taxon>Bacillati</taxon>
        <taxon>Bacillota</taxon>
        <taxon>Clostridia</taxon>
        <taxon>Eubacteriales</taxon>
        <taxon>Syntrophomonadaceae</taxon>
        <taxon>Syntrophomonas</taxon>
    </lineage>
</organism>
<evidence type="ECO:0000313" key="2">
    <source>
        <dbReference type="EMBL" id="HBK52833.1"/>
    </source>
</evidence>
<dbReference type="Proteomes" id="UP000263273">
    <property type="component" value="Unassembled WGS sequence"/>
</dbReference>
<reference evidence="2 3" key="1">
    <citation type="journal article" date="2018" name="Nat. Biotechnol.">
        <title>A standardized bacterial taxonomy based on genome phylogeny substantially revises the tree of life.</title>
        <authorList>
            <person name="Parks D.H."/>
            <person name="Chuvochina M."/>
            <person name="Waite D.W."/>
            <person name="Rinke C."/>
            <person name="Skarshewski A."/>
            <person name="Chaumeil P.A."/>
            <person name="Hugenholtz P."/>
        </authorList>
    </citation>
    <scope>NUCLEOTIDE SEQUENCE [LARGE SCALE GENOMIC DNA]</scope>
    <source>
        <strain evidence="2">UBA10948</strain>
    </source>
</reference>
<feature type="transmembrane region" description="Helical" evidence="1">
    <location>
        <begin position="20"/>
        <end position="39"/>
    </location>
</feature>
<accession>A0A354YTZ1</accession>
<gene>
    <name evidence="2" type="ORF">DDZ44_02700</name>
</gene>
<comment type="caution">
    <text evidence="2">The sequence shown here is derived from an EMBL/GenBank/DDBJ whole genome shotgun (WGS) entry which is preliminary data.</text>
</comment>
<proteinExistence type="predicted"/>
<dbReference type="GO" id="GO:0008641">
    <property type="term" value="F:ubiquitin-like modifier activating enzyme activity"/>
    <property type="evidence" value="ECO:0007669"/>
    <property type="project" value="InterPro"/>
</dbReference>
<sequence length="44" mass="4802">MNERFFQRTELLIGQEAMNILRASCMLVIGLGGVGSYAAEAIAR</sequence>
<dbReference type="Gene3D" id="3.40.50.720">
    <property type="entry name" value="NAD(P)-binding Rossmann-like Domain"/>
    <property type="match status" value="1"/>
</dbReference>
<feature type="non-terminal residue" evidence="2">
    <location>
        <position position="44"/>
    </location>
</feature>
<evidence type="ECO:0000256" key="1">
    <source>
        <dbReference type="SAM" id="Phobius"/>
    </source>
</evidence>
<protein>
    <submittedName>
        <fullName evidence="2">tRNA threonylcarbamoyladenosine dehydratase</fullName>
    </submittedName>
</protein>
<dbReference type="InterPro" id="IPR035985">
    <property type="entry name" value="Ubiquitin-activating_enz"/>
</dbReference>